<accession>A0AAV4QDQ1</accession>
<sequence>MAFTCSQRERVEEKKKDNFLKPQNSIKEGIFFFFSVPNFPPIYSLRFKNPSPTASVLSFSLTANEKGSVSRHCVAQTTRGYVVSDFILLHPRKRDGFGATCSRAIKEKMPPEYQISWKEYKLLTKGVFCCLPF</sequence>
<reference evidence="1 2" key="1">
    <citation type="submission" date="2021-06" db="EMBL/GenBank/DDBJ databases">
        <title>Caerostris extrusa draft genome.</title>
        <authorList>
            <person name="Kono N."/>
            <person name="Arakawa K."/>
        </authorList>
    </citation>
    <scope>NUCLEOTIDE SEQUENCE [LARGE SCALE GENOMIC DNA]</scope>
</reference>
<name>A0AAV4QDQ1_CAEEX</name>
<keyword evidence="2" id="KW-1185">Reference proteome</keyword>
<comment type="caution">
    <text evidence="1">The sequence shown here is derived from an EMBL/GenBank/DDBJ whole genome shotgun (WGS) entry which is preliminary data.</text>
</comment>
<protein>
    <submittedName>
        <fullName evidence="1">Uncharacterized protein</fullName>
    </submittedName>
</protein>
<organism evidence="1 2">
    <name type="scientific">Caerostris extrusa</name>
    <name type="common">Bark spider</name>
    <name type="synonym">Caerostris bankana</name>
    <dbReference type="NCBI Taxonomy" id="172846"/>
    <lineage>
        <taxon>Eukaryota</taxon>
        <taxon>Metazoa</taxon>
        <taxon>Ecdysozoa</taxon>
        <taxon>Arthropoda</taxon>
        <taxon>Chelicerata</taxon>
        <taxon>Arachnida</taxon>
        <taxon>Araneae</taxon>
        <taxon>Araneomorphae</taxon>
        <taxon>Entelegynae</taxon>
        <taxon>Araneoidea</taxon>
        <taxon>Araneidae</taxon>
        <taxon>Caerostris</taxon>
    </lineage>
</organism>
<dbReference type="Proteomes" id="UP001054945">
    <property type="component" value="Unassembled WGS sequence"/>
</dbReference>
<proteinExistence type="predicted"/>
<dbReference type="AlphaFoldDB" id="A0AAV4QDQ1"/>
<evidence type="ECO:0000313" key="1">
    <source>
        <dbReference type="EMBL" id="GIY06414.1"/>
    </source>
</evidence>
<dbReference type="EMBL" id="BPLR01005957">
    <property type="protein sequence ID" value="GIY06414.1"/>
    <property type="molecule type" value="Genomic_DNA"/>
</dbReference>
<evidence type="ECO:0000313" key="2">
    <source>
        <dbReference type="Proteomes" id="UP001054945"/>
    </source>
</evidence>
<gene>
    <name evidence="1" type="ORF">CEXT_150551</name>
</gene>